<dbReference type="OrthoDB" id="370110at2"/>
<dbReference type="SUPFAM" id="SSF51905">
    <property type="entry name" value="FAD/NAD(P)-binding domain"/>
    <property type="match status" value="2"/>
</dbReference>
<protein>
    <submittedName>
        <fullName evidence="1">Uncharacterized protein</fullName>
    </submittedName>
</protein>
<dbReference type="Gene3D" id="3.50.50.60">
    <property type="entry name" value="FAD/NAD(P)-binding domain"/>
    <property type="match status" value="1"/>
</dbReference>
<dbReference type="AlphaFoldDB" id="A6FXV9"/>
<dbReference type="Pfam" id="PF13738">
    <property type="entry name" value="Pyr_redox_3"/>
    <property type="match status" value="1"/>
</dbReference>
<name>A6FXV9_9BACT</name>
<dbReference type="PANTHER" id="PTHR38663:SF1">
    <property type="entry name" value="L-ORNITHINE N(5)-MONOOXYGENASE"/>
    <property type="match status" value="1"/>
</dbReference>
<dbReference type="InterPro" id="IPR036188">
    <property type="entry name" value="FAD/NAD-bd_sf"/>
</dbReference>
<proteinExistence type="predicted"/>
<evidence type="ECO:0000313" key="2">
    <source>
        <dbReference type="Proteomes" id="UP000005801"/>
    </source>
</evidence>
<comment type="caution">
    <text evidence="1">The sequence shown here is derived from an EMBL/GenBank/DDBJ whole genome shotgun (WGS) entry which is preliminary data.</text>
</comment>
<gene>
    <name evidence="1" type="ORF">PPSIR1_22309</name>
</gene>
<evidence type="ECO:0000313" key="1">
    <source>
        <dbReference type="EMBL" id="EDM81697.1"/>
    </source>
</evidence>
<reference evidence="1 2" key="1">
    <citation type="submission" date="2007-06" db="EMBL/GenBank/DDBJ databases">
        <authorList>
            <person name="Shimkets L."/>
            <person name="Ferriera S."/>
            <person name="Johnson J."/>
            <person name="Kravitz S."/>
            <person name="Beeson K."/>
            <person name="Sutton G."/>
            <person name="Rogers Y.-H."/>
            <person name="Friedman R."/>
            <person name="Frazier M."/>
            <person name="Venter J.C."/>
        </authorList>
    </citation>
    <scope>NUCLEOTIDE SEQUENCE [LARGE SCALE GENOMIC DNA]</scope>
    <source>
        <strain evidence="1 2">SIR-1</strain>
    </source>
</reference>
<sequence length="388" mass="42453">MHLAARLVGEAGVPRQSVCILDPEAALLGRWRACTSVTGMKHLRSPSVHHLAIDPWSLKRFAGKARSRPPGLFAPPYDRPALHLFDAHCDQVIQTYGLDELHVRGRATGVELRCGGVEVETEAGSTIEAQRVILAMGVSEQPAWPEWAPRGDARVRHVFERGFAWPSAAEFGLGAQVVGVVGGGITAVQIALRLIAEGHHVHLLARHHLRERQFDSDPGWLGPRFMTGFLREQDPDRRRALITAARHRGSVPPALRRRIEQAQEAGQASWSEAAVELLSEWRGSLRLSLSTGEQLSVDRVLLATGFESRRPGGAMIDRLVERAGLPCAECGYPLVDPALRWHPRVHVTGPLAELELGPSARNIAGARRTGDRLVDLVRSEGQRSSASL</sequence>
<keyword evidence="2" id="KW-1185">Reference proteome</keyword>
<dbReference type="EMBL" id="ABCS01000002">
    <property type="protein sequence ID" value="EDM81697.1"/>
    <property type="molecule type" value="Genomic_DNA"/>
</dbReference>
<dbReference type="Proteomes" id="UP000005801">
    <property type="component" value="Unassembled WGS sequence"/>
</dbReference>
<accession>A6FXV9</accession>
<dbReference type="eggNOG" id="COG2072">
    <property type="taxonomic scope" value="Bacteria"/>
</dbReference>
<dbReference type="STRING" id="391625.PPSIR1_22309"/>
<organism evidence="1 2">
    <name type="scientific">Plesiocystis pacifica SIR-1</name>
    <dbReference type="NCBI Taxonomy" id="391625"/>
    <lineage>
        <taxon>Bacteria</taxon>
        <taxon>Pseudomonadati</taxon>
        <taxon>Myxococcota</taxon>
        <taxon>Polyangia</taxon>
        <taxon>Nannocystales</taxon>
        <taxon>Nannocystaceae</taxon>
        <taxon>Plesiocystis</taxon>
    </lineage>
</organism>
<dbReference type="PANTHER" id="PTHR38663">
    <property type="match status" value="1"/>
</dbReference>